<keyword evidence="9" id="KW-1185">Reference proteome</keyword>
<name>A0A1H8UQY6_9ACTN</name>
<dbReference type="Pfam" id="PF08240">
    <property type="entry name" value="ADH_N"/>
    <property type="match status" value="1"/>
</dbReference>
<keyword evidence="3" id="KW-0479">Metal-binding</keyword>
<proteinExistence type="inferred from homology"/>
<dbReference type="EMBL" id="FOEE01000009">
    <property type="protein sequence ID" value="SEP05612.1"/>
    <property type="molecule type" value="Genomic_DNA"/>
</dbReference>
<dbReference type="InterPro" id="IPR011032">
    <property type="entry name" value="GroES-like_sf"/>
</dbReference>
<protein>
    <submittedName>
        <fullName evidence="8">2-desacetyl-2-hydroxyethyl bacteriochlorophyllide A dehydrogenase</fullName>
    </submittedName>
</protein>
<dbReference type="OrthoDB" id="241504at2"/>
<evidence type="ECO:0000313" key="9">
    <source>
        <dbReference type="Proteomes" id="UP000198960"/>
    </source>
</evidence>
<reference evidence="9" key="1">
    <citation type="submission" date="2016-10" db="EMBL/GenBank/DDBJ databases">
        <authorList>
            <person name="Varghese N."/>
            <person name="Submissions S."/>
        </authorList>
    </citation>
    <scope>NUCLEOTIDE SEQUENCE [LARGE SCALE GENOMIC DNA]</scope>
    <source>
        <strain evidence="9">DSM 45413</strain>
    </source>
</reference>
<dbReference type="SUPFAM" id="SSF51735">
    <property type="entry name" value="NAD(P)-binding Rossmann-fold domains"/>
    <property type="match status" value="1"/>
</dbReference>
<dbReference type="Gene3D" id="3.40.50.720">
    <property type="entry name" value="NAD(P)-binding Rossmann-like Domain"/>
    <property type="match status" value="1"/>
</dbReference>
<dbReference type="GO" id="GO:0016491">
    <property type="term" value="F:oxidoreductase activity"/>
    <property type="evidence" value="ECO:0007669"/>
    <property type="project" value="UniProtKB-KW"/>
</dbReference>
<evidence type="ECO:0000256" key="4">
    <source>
        <dbReference type="ARBA" id="ARBA00022833"/>
    </source>
</evidence>
<sequence length="315" mass="32538">MRAVRGSEGAPVLVELDEPPGHPGEVITMRAVGICASDLGYLAAGTTKVLGHELSGVRADGTPVMVEGMFGCGECDYCREGRNNLCALSTQRALGILQDGGMVEQYQVPGHKLIPLPRGLDSGSASLAEPASVSWHGARMGGVGPGTRVVVIGGGSVGQLAAAAATAQGADEVALVARHPHQHAARERLGFAEPDGDLYDVVIEAAGSGSALHAAVDLVRPGGRISILGVHYGGLDVPYTSLLRKEVTLVASLGYSAFEGRREMQQAAEMLAARPEIADTLITHRFPLEDAAEAFRVAADRSIGGIKVVVDVAPA</sequence>
<dbReference type="GO" id="GO:0046872">
    <property type="term" value="F:metal ion binding"/>
    <property type="evidence" value="ECO:0007669"/>
    <property type="project" value="UniProtKB-KW"/>
</dbReference>
<dbReference type="InterPro" id="IPR036291">
    <property type="entry name" value="NAD(P)-bd_dom_sf"/>
</dbReference>
<keyword evidence="5" id="KW-0560">Oxidoreductase</keyword>
<organism evidence="8 9">
    <name type="scientific">Trujillonella endophytica</name>
    <dbReference type="NCBI Taxonomy" id="673521"/>
    <lineage>
        <taxon>Bacteria</taxon>
        <taxon>Bacillati</taxon>
        <taxon>Actinomycetota</taxon>
        <taxon>Actinomycetes</taxon>
        <taxon>Geodermatophilales</taxon>
        <taxon>Geodermatophilaceae</taxon>
        <taxon>Trujillonella</taxon>
    </lineage>
</organism>
<dbReference type="SUPFAM" id="SSF50129">
    <property type="entry name" value="GroES-like"/>
    <property type="match status" value="1"/>
</dbReference>
<dbReference type="AlphaFoldDB" id="A0A1H8UQY6"/>
<comment type="similarity">
    <text evidence="2">Belongs to the zinc-containing alcohol dehydrogenase family.</text>
</comment>
<dbReference type="STRING" id="673521.SAMN05660991_03024"/>
<evidence type="ECO:0000256" key="1">
    <source>
        <dbReference type="ARBA" id="ARBA00001947"/>
    </source>
</evidence>
<evidence type="ECO:0000313" key="8">
    <source>
        <dbReference type="EMBL" id="SEP05612.1"/>
    </source>
</evidence>
<evidence type="ECO:0000256" key="3">
    <source>
        <dbReference type="ARBA" id="ARBA00022723"/>
    </source>
</evidence>
<feature type="domain" description="Alcohol dehydrogenase-like N-terminal" evidence="7">
    <location>
        <begin position="26"/>
        <end position="117"/>
    </location>
</feature>
<evidence type="ECO:0000259" key="7">
    <source>
        <dbReference type="Pfam" id="PF08240"/>
    </source>
</evidence>
<dbReference type="RefSeq" id="WP_091944994.1">
    <property type="nucleotide sequence ID" value="NZ_FOEE01000009.1"/>
</dbReference>
<gene>
    <name evidence="8" type="ORF">SAMN05660991_03024</name>
</gene>
<keyword evidence="4" id="KW-0862">Zinc</keyword>
<evidence type="ECO:0000256" key="5">
    <source>
        <dbReference type="ARBA" id="ARBA00023002"/>
    </source>
</evidence>
<accession>A0A1H8UQY6</accession>
<evidence type="ECO:0000259" key="6">
    <source>
        <dbReference type="Pfam" id="PF00107"/>
    </source>
</evidence>
<dbReference type="InterPro" id="IPR013154">
    <property type="entry name" value="ADH-like_N"/>
</dbReference>
<evidence type="ECO:0000256" key="2">
    <source>
        <dbReference type="ARBA" id="ARBA00008072"/>
    </source>
</evidence>
<feature type="domain" description="Alcohol dehydrogenase-like C-terminal" evidence="6">
    <location>
        <begin position="196"/>
        <end position="272"/>
    </location>
</feature>
<dbReference type="Pfam" id="PF00107">
    <property type="entry name" value="ADH_zinc_N"/>
    <property type="match status" value="1"/>
</dbReference>
<dbReference type="InterPro" id="IPR013149">
    <property type="entry name" value="ADH-like_C"/>
</dbReference>
<dbReference type="Gene3D" id="3.90.180.10">
    <property type="entry name" value="Medium-chain alcohol dehydrogenases, catalytic domain"/>
    <property type="match status" value="1"/>
</dbReference>
<comment type="cofactor">
    <cofactor evidence="1">
        <name>Zn(2+)</name>
        <dbReference type="ChEBI" id="CHEBI:29105"/>
    </cofactor>
</comment>
<dbReference type="PANTHER" id="PTHR43161">
    <property type="entry name" value="SORBITOL DEHYDROGENASE"/>
    <property type="match status" value="1"/>
</dbReference>
<dbReference type="Proteomes" id="UP000198960">
    <property type="component" value="Unassembled WGS sequence"/>
</dbReference>